<evidence type="ECO:0000256" key="1">
    <source>
        <dbReference type="SAM" id="MobiDB-lite"/>
    </source>
</evidence>
<accession>A0A9W6C0P1</accession>
<feature type="compositionally biased region" description="Basic and acidic residues" evidence="1">
    <location>
        <begin position="24"/>
        <end position="38"/>
    </location>
</feature>
<protein>
    <submittedName>
        <fullName evidence="2">Uncharacterized protein</fullName>
    </submittedName>
</protein>
<keyword evidence="3" id="KW-1185">Reference proteome</keyword>
<feature type="region of interest" description="Disordered" evidence="1">
    <location>
        <begin position="24"/>
        <end position="61"/>
    </location>
</feature>
<dbReference type="AlphaFoldDB" id="A0A9W6C0P1"/>
<evidence type="ECO:0000313" key="2">
    <source>
        <dbReference type="EMBL" id="GLC61342.1"/>
    </source>
</evidence>
<evidence type="ECO:0000313" key="3">
    <source>
        <dbReference type="Proteomes" id="UP001165080"/>
    </source>
</evidence>
<gene>
    <name evidence="2" type="primary">PLEST008302</name>
    <name evidence="2" type="ORF">PLESTB_001745500</name>
</gene>
<comment type="caution">
    <text evidence="2">The sequence shown here is derived from an EMBL/GenBank/DDBJ whole genome shotgun (WGS) entry which is preliminary data.</text>
</comment>
<name>A0A9W6C0P1_9CHLO</name>
<dbReference type="Proteomes" id="UP001165080">
    <property type="component" value="Unassembled WGS sequence"/>
</dbReference>
<proteinExistence type="predicted"/>
<dbReference type="EMBL" id="BRXU01000045">
    <property type="protein sequence ID" value="GLC61342.1"/>
    <property type="molecule type" value="Genomic_DNA"/>
</dbReference>
<reference evidence="2 3" key="1">
    <citation type="journal article" date="2023" name="Commun. Biol.">
        <title>Reorganization of the ancestral sex-determining regions during the evolution of trioecy in Pleodorina starrii.</title>
        <authorList>
            <person name="Takahashi K."/>
            <person name="Suzuki S."/>
            <person name="Kawai-Toyooka H."/>
            <person name="Yamamoto K."/>
            <person name="Hamaji T."/>
            <person name="Ootsuki R."/>
            <person name="Yamaguchi H."/>
            <person name="Kawachi M."/>
            <person name="Higashiyama T."/>
            <person name="Nozaki H."/>
        </authorList>
    </citation>
    <scope>NUCLEOTIDE SEQUENCE [LARGE SCALE GENOMIC DNA]</scope>
    <source>
        <strain evidence="2 3">NIES-4479</strain>
    </source>
</reference>
<organism evidence="2 3">
    <name type="scientific">Pleodorina starrii</name>
    <dbReference type="NCBI Taxonomy" id="330485"/>
    <lineage>
        <taxon>Eukaryota</taxon>
        <taxon>Viridiplantae</taxon>
        <taxon>Chlorophyta</taxon>
        <taxon>core chlorophytes</taxon>
        <taxon>Chlorophyceae</taxon>
        <taxon>CS clade</taxon>
        <taxon>Chlamydomonadales</taxon>
        <taxon>Volvocaceae</taxon>
        <taxon>Pleodorina</taxon>
    </lineage>
</organism>
<sequence>MTTVMRTEEPRRVAPVCVPALRWEEDGGERRKEEEGGGQRRAVLADGNRGGMGWDSPTGRGTRKLKVVGAALQLQDALRCAARALVVVRVGAERQPEAVWEEDTGVDGC</sequence>